<dbReference type="InterPro" id="IPR036291">
    <property type="entry name" value="NAD(P)-bd_dom_sf"/>
</dbReference>
<dbReference type="Pfam" id="PF05088">
    <property type="entry name" value="Bac_GDH_CD"/>
    <property type="match status" value="1"/>
</dbReference>
<dbReference type="PANTHER" id="PTHR43403">
    <property type="entry name" value="NAD-SPECIFIC GLUTAMATE DEHYDROGENASE"/>
    <property type="match status" value="1"/>
</dbReference>
<sequence>MATSHDHRNRESFLDNLPSVEAAYFRWLHPATAATDQRTDAILRNHLDLGTHRIPGHAALRVHRGGHDTALGPAVQIVNDDMPLLVDAITSALRRLDAEITDIVHPVFDVSRAEDGTLQAITLEHALGDSSTAAESWIHIQLGPTTTDTTLDTIETALPALLRDLRTVATDTPAMIAALRAAADALDATASDDPESSEQAELLRWLADSRFTLLGATHPDEPDATHSTGLGMLGPHASARVELPAHDTSRPALHLSAGSVNTLLPGAPGLYVLSVATTTGDWVFLGTFTGAAVHENILDIPLVSRRAREVIARSGFEPNSFSGKAMLEVMQSYPRAELLRTDTTQLFDIVTAVMNTDLRTRVRTFVREHSDTVSCLLYLPRDRYTSAVRERMEQILYLEFGGEHISYSARVTEFDLAVVHFTVHRIPGSPPADLSVPAQQRLEQALFAATRTWSDQFGALAAADPTFVTPEGTAPVRFPLTYQQEHPPQRALDDLRRLTALRPGQITTDLRPRVDTGAGLWRFTLYVVGEAVSLSRVLPVLQSLGVEVLDERPYRITLGPDRDAWIYDFSVRSDLTGDLAIPRPLESLDTTSREELCDRFTAAFTTAWTGRTDVDGLNALVLRAGLDWPRILVLRAYAKYLRQTGFPYSFAAITRVLAAHPAIARGLTDLFHAAFDPDADSHDQVETLATTVRAEIDSVAELDADRVLRALLATISATLRTNHFRYDHTDPRAEQLALKLDAQRIDELPRPRPQFEIFVYSPRVEGVHLRVGAVARGGIRWSDRLTDYRTEILGLVKAQEVKNAVIVPVGAKGGFVVKHPPAGTDRAAVLAEGRECYRRFIAALLDLTDSIDQATGAVTAPTRVRRRDSDDPYLVVAADKGTATFSDLANELAADYGFWLGDAFASGGSAGYDHKQIGITARGAWESVRRHFAELDLDVDHQPFTVVGIGDMSGDVFGNGMLRSSAIRLVAAFDHRHIFIDPDPDPERSFLERTRLFGQSRSSWADYDISAVSAGGGVFDRTAKQIPLTARMRRALDIPDHIPSMTPAELIRAILTAPVDLLFNGGIGTYIKASTESDAEVADKSNDALRVDADQVRAKVIGEGGNLGLTARARIEYCQQGGRCNTDAVDNAAGVNCSDHEVNIKIVLDAAVSAAQLPAPDRNPLLAALADEVATAVVDNTVAGNNQLGRSRRAGASILPAHARLLDHLESCHGLDRDLEALPTPAEISRRLAGARGLTSPELATLTAHTKLALKNELLAGSLPDDPAFEPALLGYFPREIADRFAALIARHPLRREITTTVVVNDLVDTTGPEFVYELLTDTDASTEAAVQVFHAVAAIFELRPLWQDIRAADLSVHAADMLELETLRLLERAARWMLADRHRVLIANGYHAPIQLLIRQSELWLPERASERIQRAIITAAGHGVPAELAERVYRLIHLFPLLDIVDAADTVGRPPTEVAQLYFALDHHLGIDDLLTAVRTAQGEDRWQRLARRDVHDDLHSALRALALDVARVTDAGLDAQTRVQHWHSTNTHAVTRARRMVDDLLADTTVDVTALAVAARRVLAVAGAHDHAASTL</sequence>
<dbReference type="InterPro" id="IPR049064">
    <property type="entry name" value="NAD_Glu_DH_ACT3"/>
</dbReference>
<dbReference type="PANTHER" id="PTHR43403:SF1">
    <property type="entry name" value="NAD-SPECIFIC GLUTAMATE DEHYDROGENASE"/>
    <property type="match status" value="1"/>
</dbReference>
<dbReference type="Pfam" id="PF21074">
    <property type="entry name" value="GDH_C"/>
    <property type="match status" value="1"/>
</dbReference>
<evidence type="ECO:0000259" key="4">
    <source>
        <dbReference type="Pfam" id="PF21076"/>
    </source>
</evidence>
<dbReference type="PIRSF" id="PIRSF036761">
    <property type="entry name" value="GDH_Mll4104"/>
    <property type="match status" value="1"/>
</dbReference>
<dbReference type="InterPro" id="IPR024727">
    <property type="entry name" value="NAD_Glu_DH_N_ACT1"/>
</dbReference>
<protein>
    <submittedName>
        <fullName evidence="6">NAD-glutamate dehydrogenase</fullName>
    </submittedName>
</protein>
<dbReference type="Proteomes" id="UP000602198">
    <property type="component" value="Unassembled WGS sequence"/>
</dbReference>
<feature type="domain" description="NAD-specific glutamate dehydrogenase C-terminal" evidence="2">
    <location>
        <begin position="1236"/>
        <end position="1565"/>
    </location>
</feature>
<dbReference type="Pfam" id="PF21077">
    <property type="entry name" value="GDH_ACT3"/>
    <property type="match status" value="1"/>
</dbReference>
<dbReference type="InterPro" id="IPR048381">
    <property type="entry name" value="GDH_C"/>
</dbReference>
<evidence type="ECO:0000259" key="3">
    <source>
        <dbReference type="Pfam" id="PF21075"/>
    </source>
</evidence>
<reference evidence="6 7" key="1">
    <citation type="submission" date="2021-01" db="EMBL/GenBank/DDBJ databases">
        <title>WGS of actinomycetes isolated from Thailand.</title>
        <authorList>
            <person name="Thawai C."/>
        </authorList>
    </citation>
    <scope>NUCLEOTIDE SEQUENCE [LARGE SCALE GENOMIC DNA]</scope>
    <source>
        <strain evidence="6 7">LPG 2</strain>
    </source>
</reference>
<dbReference type="InterPro" id="IPR049059">
    <property type="entry name" value="NAD_Glu_DH_HM1"/>
</dbReference>
<feature type="domain" description="NAD-glutamate dehydrogenase N-terminal ACT1" evidence="3">
    <location>
        <begin position="41"/>
        <end position="158"/>
    </location>
</feature>
<feature type="domain" description="NAD-glutamate dehydrogenase catalytic" evidence="1">
    <location>
        <begin position="692"/>
        <end position="1188"/>
    </location>
</feature>
<evidence type="ECO:0000313" key="6">
    <source>
        <dbReference type="EMBL" id="MBL1079787.1"/>
    </source>
</evidence>
<dbReference type="Pfam" id="PF21073">
    <property type="entry name" value="GDH_HM1"/>
    <property type="match status" value="1"/>
</dbReference>
<dbReference type="Pfam" id="PF21075">
    <property type="entry name" value="GDH_ACT1"/>
    <property type="match status" value="1"/>
</dbReference>
<comment type="caution">
    <text evidence="6">The sequence shown here is derived from an EMBL/GenBank/DDBJ whole genome shotgun (WGS) entry which is preliminary data.</text>
</comment>
<gene>
    <name evidence="6" type="ORF">JK358_35835</name>
</gene>
<evidence type="ECO:0000259" key="5">
    <source>
        <dbReference type="Pfam" id="PF21077"/>
    </source>
</evidence>
<accession>A0ABS1MGP8</accession>
<evidence type="ECO:0000259" key="1">
    <source>
        <dbReference type="Pfam" id="PF05088"/>
    </source>
</evidence>
<evidence type="ECO:0000259" key="2">
    <source>
        <dbReference type="Pfam" id="PF21074"/>
    </source>
</evidence>
<dbReference type="EMBL" id="JAERRJ010000019">
    <property type="protein sequence ID" value="MBL1079787.1"/>
    <property type="molecule type" value="Genomic_DNA"/>
</dbReference>
<dbReference type="InterPro" id="IPR007780">
    <property type="entry name" value="NAD_Glu_DH_bac"/>
</dbReference>
<name>A0ABS1MGP8_9NOCA</name>
<dbReference type="SUPFAM" id="SSF53223">
    <property type="entry name" value="Aminoacid dehydrogenase-like, N-terminal domain"/>
    <property type="match status" value="1"/>
</dbReference>
<dbReference type="Pfam" id="PF21078">
    <property type="entry name" value="GDH_HM3"/>
    <property type="match status" value="1"/>
</dbReference>
<proteinExistence type="predicted"/>
<evidence type="ECO:0000313" key="7">
    <source>
        <dbReference type="Proteomes" id="UP000602198"/>
    </source>
</evidence>
<feature type="domain" description="NAD-glutamate dehydrogenase ACT2" evidence="4">
    <location>
        <begin position="371"/>
        <end position="454"/>
    </location>
</feature>
<dbReference type="InterPro" id="IPR046346">
    <property type="entry name" value="Aminoacid_DH-like_N_sf"/>
</dbReference>
<keyword evidence="7" id="KW-1185">Reference proteome</keyword>
<dbReference type="InterPro" id="IPR049062">
    <property type="entry name" value="NAD_Glu_DH_ACT2"/>
</dbReference>
<dbReference type="InterPro" id="IPR028971">
    <property type="entry name" value="NAD-GDH_cat"/>
</dbReference>
<dbReference type="Gene3D" id="3.40.50.720">
    <property type="entry name" value="NAD(P)-binding Rossmann-like Domain"/>
    <property type="match status" value="1"/>
</dbReference>
<organism evidence="6 7">
    <name type="scientific">Nocardia acididurans</name>
    <dbReference type="NCBI Taxonomy" id="2802282"/>
    <lineage>
        <taxon>Bacteria</taxon>
        <taxon>Bacillati</taxon>
        <taxon>Actinomycetota</taxon>
        <taxon>Actinomycetes</taxon>
        <taxon>Mycobacteriales</taxon>
        <taxon>Nocardiaceae</taxon>
        <taxon>Nocardia</taxon>
    </lineage>
</organism>
<feature type="domain" description="NAD-glutamate dehydrogenase ACT3" evidence="5">
    <location>
        <begin position="509"/>
        <end position="578"/>
    </location>
</feature>
<dbReference type="InterPro" id="IPR049056">
    <property type="entry name" value="NAD_Glu_DH_HM3"/>
</dbReference>
<dbReference type="SUPFAM" id="SSF51735">
    <property type="entry name" value="NAD(P)-binding Rossmann-fold domains"/>
    <property type="match status" value="1"/>
</dbReference>
<dbReference type="Pfam" id="PF21076">
    <property type="entry name" value="GDH_ACT2"/>
    <property type="match status" value="1"/>
</dbReference>